<dbReference type="Proteomes" id="UP000515819">
    <property type="component" value="Chromosome"/>
</dbReference>
<dbReference type="HAMAP" id="MF_00518">
    <property type="entry name" value="Deacylase_Dtd"/>
    <property type="match status" value="1"/>
</dbReference>
<dbReference type="EC" id="3.1.1.-" evidence="2"/>
<reference evidence="3 4" key="1">
    <citation type="submission" date="2020-08" db="EMBL/GenBank/DDBJ databases">
        <authorList>
            <person name="Liu C."/>
            <person name="Sun Q."/>
        </authorList>
    </citation>
    <scope>NUCLEOTIDE SEQUENCE [LARGE SCALE GENOMIC DNA]</scope>
    <source>
        <strain evidence="3 4">NSJ-4</strain>
    </source>
</reference>
<dbReference type="Gene3D" id="3.50.80.10">
    <property type="entry name" value="D-tyrosyl-tRNA(Tyr) deacylase"/>
    <property type="match status" value="1"/>
</dbReference>
<evidence type="ECO:0000256" key="2">
    <source>
        <dbReference type="HAMAP-Rule" id="MF_00518"/>
    </source>
</evidence>
<keyword evidence="2" id="KW-0694">RNA-binding</keyword>
<dbReference type="GO" id="GO:0106026">
    <property type="term" value="F:Gly-tRNA(Ala) deacylase activity"/>
    <property type="evidence" value="ECO:0007669"/>
    <property type="project" value="UniProtKB-UniRule"/>
</dbReference>
<dbReference type="GO" id="GO:0000049">
    <property type="term" value="F:tRNA binding"/>
    <property type="evidence" value="ECO:0007669"/>
    <property type="project" value="UniProtKB-UniRule"/>
</dbReference>
<organism evidence="3 4">
    <name type="scientific">Wujia chipingensis</name>
    <dbReference type="NCBI Taxonomy" id="2763670"/>
    <lineage>
        <taxon>Bacteria</taxon>
        <taxon>Bacillati</taxon>
        <taxon>Bacillota</taxon>
        <taxon>Clostridia</taxon>
        <taxon>Lachnospirales</taxon>
        <taxon>Lachnospiraceae</taxon>
        <taxon>Wujia</taxon>
    </lineage>
</organism>
<dbReference type="EMBL" id="CP060632">
    <property type="protein sequence ID" value="QNM00235.1"/>
    <property type="molecule type" value="Genomic_DNA"/>
</dbReference>
<dbReference type="PANTHER" id="PTHR10472">
    <property type="entry name" value="D-TYROSYL-TRNA TYR DEACYLASE"/>
    <property type="match status" value="1"/>
</dbReference>
<gene>
    <name evidence="2" type="primary">dtd</name>
    <name evidence="3" type="ORF">H9Q76_02790</name>
</gene>
<protein>
    <recommendedName>
        <fullName evidence="2">D-aminoacyl-tRNA deacylase</fullName>
        <shortName evidence="2">DTD</shortName>
        <ecNumber evidence="2">3.1.1.96</ecNumber>
    </recommendedName>
    <alternativeName>
        <fullName evidence="2">Gly-tRNA(Ala) deacylase</fullName>
        <ecNumber evidence="2">3.1.1.-</ecNumber>
    </alternativeName>
</protein>
<evidence type="ECO:0000313" key="4">
    <source>
        <dbReference type="Proteomes" id="UP000515819"/>
    </source>
</evidence>
<name>A0A7G9FNV3_9FIRM</name>
<dbReference type="AlphaFoldDB" id="A0A7G9FNV3"/>
<dbReference type="FunFam" id="3.50.80.10:FF:000001">
    <property type="entry name" value="D-aminoacyl-tRNA deacylase"/>
    <property type="match status" value="1"/>
</dbReference>
<keyword evidence="2" id="KW-0820">tRNA-binding</keyword>
<evidence type="ECO:0000256" key="1">
    <source>
        <dbReference type="ARBA" id="ARBA00009673"/>
    </source>
</evidence>
<dbReference type="PANTHER" id="PTHR10472:SF5">
    <property type="entry name" value="D-AMINOACYL-TRNA DEACYLASE 1"/>
    <property type="match status" value="1"/>
</dbReference>
<accession>A0A7G9FNV3</accession>
<keyword evidence="2 3" id="KW-0378">Hydrolase</keyword>
<evidence type="ECO:0000313" key="3">
    <source>
        <dbReference type="EMBL" id="QNM00235.1"/>
    </source>
</evidence>
<keyword evidence="2" id="KW-0963">Cytoplasm</keyword>
<comment type="catalytic activity">
    <reaction evidence="2">
        <text>glycyl-tRNA(Ala) + H2O = tRNA(Ala) + glycine + H(+)</text>
        <dbReference type="Rhea" id="RHEA:53744"/>
        <dbReference type="Rhea" id="RHEA-COMP:9657"/>
        <dbReference type="Rhea" id="RHEA-COMP:13640"/>
        <dbReference type="ChEBI" id="CHEBI:15377"/>
        <dbReference type="ChEBI" id="CHEBI:15378"/>
        <dbReference type="ChEBI" id="CHEBI:57305"/>
        <dbReference type="ChEBI" id="CHEBI:78442"/>
        <dbReference type="ChEBI" id="CHEBI:78522"/>
    </reaction>
</comment>
<dbReference type="GO" id="GO:0019478">
    <property type="term" value="P:D-amino acid catabolic process"/>
    <property type="evidence" value="ECO:0007669"/>
    <property type="project" value="UniProtKB-UniRule"/>
</dbReference>
<comment type="catalytic activity">
    <reaction evidence="2">
        <text>a D-aminoacyl-tRNA + H2O = a tRNA + a D-alpha-amino acid + H(+)</text>
        <dbReference type="Rhea" id="RHEA:13953"/>
        <dbReference type="Rhea" id="RHEA-COMP:10123"/>
        <dbReference type="Rhea" id="RHEA-COMP:10124"/>
        <dbReference type="ChEBI" id="CHEBI:15377"/>
        <dbReference type="ChEBI" id="CHEBI:15378"/>
        <dbReference type="ChEBI" id="CHEBI:59871"/>
        <dbReference type="ChEBI" id="CHEBI:78442"/>
        <dbReference type="ChEBI" id="CHEBI:79333"/>
        <dbReference type="EC" id="3.1.1.96"/>
    </reaction>
</comment>
<dbReference type="Pfam" id="PF02580">
    <property type="entry name" value="Tyr_Deacylase"/>
    <property type="match status" value="1"/>
</dbReference>
<comment type="similarity">
    <text evidence="1 2">Belongs to the DTD family.</text>
</comment>
<dbReference type="EC" id="3.1.1.96" evidence="2"/>
<dbReference type="KEGG" id="wcp:H9Q76_02790"/>
<proteinExistence type="inferred from homology"/>
<comment type="subunit">
    <text evidence="2">Homodimer.</text>
</comment>
<comment type="subcellular location">
    <subcellularLocation>
        <location evidence="2">Cytoplasm</location>
    </subcellularLocation>
</comment>
<dbReference type="RefSeq" id="WP_021985767.1">
    <property type="nucleotide sequence ID" value="NZ_CP060632.1"/>
</dbReference>
<sequence>MRIVIQRVNHASVKVDGETIGSIGKGYLLLLGVAQGDTKEMVDRYVKKLSTLRIFADKEGKTNLSITDVGGEVLVVSQFTLYADCKKGNRPSFVKAGAPDFAEEMYEYFKAKCVETFGKVECGSFGADMKVELENDGPFTILWDSDIW</sequence>
<dbReference type="CDD" id="cd00563">
    <property type="entry name" value="Dtyr_deacylase"/>
    <property type="match status" value="1"/>
</dbReference>
<comment type="function">
    <text evidence="2">An aminoacyl-tRNA editing enzyme that deacylates mischarged D-aminoacyl-tRNAs. Also deacylates mischarged glycyl-tRNA(Ala), protecting cells against glycine mischarging by AlaRS. Acts via tRNA-based rather than protein-based catalysis; rejects L-amino acids rather than detecting D-amino acids in the active site. By recycling D-aminoacyl-tRNA to D-amino acids and free tRNA molecules, this enzyme counteracts the toxicity associated with the formation of D-aminoacyl-tRNA entities in vivo and helps enforce protein L-homochirality.</text>
</comment>
<keyword evidence="4" id="KW-1185">Reference proteome</keyword>
<dbReference type="GO" id="GO:0051500">
    <property type="term" value="F:D-tyrosyl-tRNA(Tyr) deacylase activity"/>
    <property type="evidence" value="ECO:0007669"/>
    <property type="project" value="TreeGrafter"/>
</dbReference>
<dbReference type="InterPro" id="IPR023509">
    <property type="entry name" value="DTD-like_sf"/>
</dbReference>
<dbReference type="InterPro" id="IPR003732">
    <property type="entry name" value="Daa-tRNA_deacyls_DTD"/>
</dbReference>
<dbReference type="SUPFAM" id="SSF69500">
    <property type="entry name" value="DTD-like"/>
    <property type="match status" value="1"/>
</dbReference>
<comment type="domain">
    <text evidence="2">A Gly-cisPro motif from one monomer fits into the active site of the other monomer to allow specific chiral rejection of L-amino acids.</text>
</comment>
<dbReference type="GO" id="GO:0043908">
    <property type="term" value="F:Ser(Gly)-tRNA(Ala) hydrolase activity"/>
    <property type="evidence" value="ECO:0007669"/>
    <property type="project" value="UniProtKB-UniRule"/>
</dbReference>
<feature type="short sequence motif" description="Gly-cisPro motif, important for rejection of L-amino acids" evidence="2">
    <location>
        <begin position="137"/>
        <end position="138"/>
    </location>
</feature>
<dbReference type="NCBIfam" id="TIGR00256">
    <property type="entry name" value="D-aminoacyl-tRNA deacylase"/>
    <property type="match status" value="1"/>
</dbReference>
<dbReference type="GO" id="GO:0005737">
    <property type="term" value="C:cytoplasm"/>
    <property type="evidence" value="ECO:0007669"/>
    <property type="project" value="UniProtKB-SubCell"/>
</dbReference>